<sequence length="200" mass="23222">MQTTVDDEQTVGAHKFLVFVERNRHSLHLLDRDRAYLIAQLDQMSANQLSWPKSAADVSDMFVFMLQAQWISAQYHGRHPDSDFADKELWRIRENRGVNSQGKLREYAKERNMDYNRLRDTVQVNQKAGAIEAELGVPGLGKTLYSAFKRLRDLKQNEIESFCRLFRASDSFADYKSYAAIALALLDDYLTLMQRHDLDQ</sequence>
<dbReference type="Proteomes" id="UP000214365">
    <property type="component" value="Unassembled WGS sequence"/>
</dbReference>
<evidence type="ECO:0000313" key="2">
    <source>
        <dbReference type="Proteomes" id="UP000214365"/>
    </source>
</evidence>
<dbReference type="AlphaFoldDB" id="A0A1Q5Q8N7"/>
<keyword evidence="2" id="KW-1185">Reference proteome</keyword>
<dbReference type="RefSeq" id="XP_020120441.1">
    <property type="nucleotide sequence ID" value="XM_020266777.1"/>
</dbReference>
<evidence type="ECO:0000313" key="1">
    <source>
        <dbReference type="EMBL" id="OKL60320.1"/>
    </source>
</evidence>
<protein>
    <submittedName>
        <fullName evidence="1">Uncharacterized protein</fullName>
    </submittedName>
</protein>
<reference evidence="1 2" key="1">
    <citation type="submission" date="2015-06" db="EMBL/GenBank/DDBJ databases">
        <title>Talaromyces atroroseus IBT 11181 draft genome.</title>
        <authorList>
            <person name="Rasmussen K.B."/>
            <person name="Rasmussen S."/>
            <person name="Petersen B."/>
            <person name="Sicheritz-Ponten T."/>
            <person name="Mortensen U.H."/>
            <person name="Thrane U."/>
        </authorList>
    </citation>
    <scope>NUCLEOTIDE SEQUENCE [LARGE SCALE GENOMIC DNA]</scope>
    <source>
        <strain evidence="1 2">IBT 11181</strain>
    </source>
</reference>
<dbReference type="OrthoDB" id="4226058at2759"/>
<accession>A0A1Q5Q8N7</accession>
<dbReference type="GeneID" id="31004207"/>
<organism evidence="1 2">
    <name type="scientific">Talaromyces atroroseus</name>
    <dbReference type="NCBI Taxonomy" id="1441469"/>
    <lineage>
        <taxon>Eukaryota</taxon>
        <taxon>Fungi</taxon>
        <taxon>Dikarya</taxon>
        <taxon>Ascomycota</taxon>
        <taxon>Pezizomycotina</taxon>
        <taxon>Eurotiomycetes</taxon>
        <taxon>Eurotiomycetidae</taxon>
        <taxon>Eurotiales</taxon>
        <taxon>Trichocomaceae</taxon>
        <taxon>Talaromyces</taxon>
        <taxon>Talaromyces sect. Trachyspermi</taxon>
    </lineage>
</organism>
<proteinExistence type="predicted"/>
<dbReference type="EMBL" id="LFMY01000005">
    <property type="protein sequence ID" value="OKL60320.1"/>
    <property type="molecule type" value="Genomic_DNA"/>
</dbReference>
<gene>
    <name evidence="1" type="ORF">UA08_04452</name>
</gene>
<name>A0A1Q5Q8N7_TALAT</name>
<comment type="caution">
    <text evidence="1">The sequence shown here is derived from an EMBL/GenBank/DDBJ whole genome shotgun (WGS) entry which is preliminary data.</text>
</comment>